<reference evidence="8" key="1">
    <citation type="submission" date="2021-06" db="EMBL/GenBank/DDBJ databases">
        <authorList>
            <person name="Kallberg Y."/>
            <person name="Tangrot J."/>
            <person name="Rosling A."/>
        </authorList>
    </citation>
    <scope>NUCLEOTIDE SEQUENCE</scope>
    <source>
        <strain evidence="8">FL966</strain>
    </source>
</reference>
<gene>
    <name evidence="8" type="ORF">CPELLU_LOCUS14493</name>
</gene>
<dbReference type="Pfam" id="PF08031">
    <property type="entry name" value="BBE"/>
    <property type="match status" value="1"/>
</dbReference>
<proteinExistence type="inferred from homology"/>
<evidence type="ECO:0000256" key="1">
    <source>
        <dbReference type="ARBA" id="ARBA00005466"/>
    </source>
</evidence>
<comment type="caution">
    <text evidence="8">The sequence shown here is derived from an EMBL/GenBank/DDBJ whole genome shotgun (WGS) entry which is preliminary data.</text>
</comment>
<dbReference type="InterPro" id="IPR016169">
    <property type="entry name" value="FAD-bd_PCMH_sub2"/>
</dbReference>
<dbReference type="Gene3D" id="3.40.462.20">
    <property type="match status" value="1"/>
</dbReference>
<feature type="non-terminal residue" evidence="8">
    <location>
        <position position="1"/>
    </location>
</feature>
<dbReference type="InterPro" id="IPR012951">
    <property type="entry name" value="BBE"/>
</dbReference>
<dbReference type="Gene3D" id="3.30.465.10">
    <property type="match status" value="1"/>
</dbReference>
<dbReference type="PROSITE" id="PS51387">
    <property type="entry name" value="FAD_PCMH"/>
    <property type="match status" value="1"/>
</dbReference>
<keyword evidence="2" id="KW-0285">Flavoprotein</keyword>
<dbReference type="AlphaFoldDB" id="A0A9N9IQW3"/>
<dbReference type="InterPro" id="IPR016166">
    <property type="entry name" value="FAD-bd_PCMH"/>
</dbReference>
<dbReference type="Pfam" id="PF01565">
    <property type="entry name" value="FAD_binding_4"/>
    <property type="match status" value="1"/>
</dbReference>
<evidence type="ECO:0000256" key="5">
    <source>
        <dbReference type="ARBA" id="ARBA00023002"/>
    </source>
</evidence>
<comment type="similarity">
    <text evidence="1">Belongs to the oxygen-dependent FAD-linked oxidoreductase family.</text>
</comment>
<dbReference type="SUPFAM" id="SSF56176">
    <property type="entry name" value="FAD-binding/transporter-associated domain-like"/>
    <property type="match status" value="1"/>
</dbReference>
<dbReference type="SUPFAM" id="SSF55103">
    <property type="entry name" value="FAD-linked oxidases, C-terminal domain"/>
    <property type="match status" value="1"/>
</dbReference>
<evidence type="ECO:0000256" key="6">
    <source>
        <dbReference type="ARBA" id="ARBA00023180"/>
    </source>
</evidence>
<keyword evidence="3" id="KW-0732">Signal</keyword>
<dbReference type="InterPro" id="IPR036318">
    <property type="entry name" value="FAD-bd_PCMH-like_sf"/>
</dbReference>
<evidence type="ECO:0000256" key="2">
    <source>
        <dbReference type="ARBA" id="ARBA00022630"/>
    </source>
</evidence>
<dbReference type="GO" id="GO:0071949">
    <property type="term" value="F:FAD binding"/>
    <property type="evidence" value="ECO:0007669"/>
    <property type="project" value="InterPro"/>
</dbReference>
<organism evidence="8 9">
    <name type="scientific">Cetraspora pellucida</name>
    <dbReference type="NCBI Taxonomy" id="1433469"/>
    <lineage>
        <taxon>Eukaryota</taxon>
        <taxon>Fungi</taxon>
        <taxon>Fungi incertae sedis</taxon>
        <taxon>Mucoromycota</taxon>
        <taxon>Glomeromycotina</taxon>
        <taxon>Glomeromycetes</taxon>
        <taxon>Diversisporales</taxon>
        <taxon>Gigasporaceae</taxon>
        <taxon>Cetraspora</taxon>
    </lineage>
</organism>
<evidence type="ECO:0000259" key="7">
    <source>
        <dbReference type="PROSITE" id="PS51387"/>
    </source>
</evidence>
<dbReference type="InterPro" id="IPR016164">
    <property type="entry name" value="FAD-linked_Oxase-like_C"/>
</dbReference>
<keyword evidence="6" id="KW-0325">Glycoprotein</keyword>
<accession>A0A9N9IQW3</accession>
<feature type="domain" description="FAD-binding PCMH-type" evidence="7">
    <location>
        <begin position="66"/>
        <end position="238"/>
    </location>
</feature>
<dbReference type="GO" id="GO:0016491">
    <property type="term" value="F:oxidoreductase activity"/>
    <property type="evidence" value="ECO:0007669"/>
    <property type="project" value="UniProtKB-KW"/>
</dbReference>
<evidence type="ECO:0000256" key="4">
    <source>
        <dbReference type="ARBA" id="ARBA00022827"/>
    </source>
</evidence>
<evidence type="ECO:0000256" key="3">
    <source>
        <dbReference type="ARBA" id="ARBA00022729"/>
    </source>
</evidence>
<protein>
    <submittedName>
        <fullName evidence="8">2826_t:CDS:1</fullName>
    </submittedName>
</protein>
<keyword evidence="4" id="KW-0274">FAD</keyword>
<sequence length="482" mass="55477">GKLEDKTGLLKWLEYYRSVREDKANYKCPGEDTLRKCLDHYIKGSINYRKDFGYKNDLLLEYNARIVHFPVAFVHTIDVFDVQSAIKCGAKSNFAVIARSGGHSYESYSIGDRDCVLIVDLRYMNKIIIDVITQTAIIETGNTLDTLYYSLNKHAFVFPSGDCSTIGVGGIILGGGQGYLMRKFGLSCDNILDAQIVLANGTIVNHVKEYSDLFWALRGAGNAGYGIVTTLTLKIYPIQKIVTRMIFSYDIDKAQLVYSVMNKLGNSFHQNLTLGIDHQINGSLDINGYYLGSLNELKPHIQELINLTKPKNKSYAEGDWYHTIIFDTRGTRGHYKVKSFFIYSPGLSDEGVKYLIEFKKTFKCSLFTRTWLFGEKVNKIGQKESAYVHRGFMWILLMQIELDKDNYEICLKEFENFSLVFQKTYTSAESYQNVMDRELDNWQCRYYGENFERLVEIKRKYDPNNLFNWNQSIPINTKISCY</sequence>
<dbReference type="PANTHER" id="PTHR32448">
    <property type="entry name" value="OS08G0158400 PROTEIN"/>
    <property type="match status" value="1"/>
</dbReference>
<dbReference type="OrthoDB" id="415825at2759"/>
<dbReference type="InterPro" id="IPR006094">
    <property type="entry name" value="Oxid_FAD_bind_N"/>
</dbReference>
<evidence type="ECO:0000313" key="9">
    <source>
        <dbReference type="Proteomes" id="UP000789759"/>
    </source>
</evidence>
<dbReference type="EMBL" id="CAJVQA010017220">
    <property type="protein sequence ID" value="CAG8747631.1"/>
    <property type="molecule type" value="Genomic_DNA"/>
</dbReference>
<keyword evidence="9" id="KW-1185">Reference proteome</keyword>
<dbReference type="PROSITE" id="PS00862">
    <property type="entry name" value="OX2_COVAL_FAD"/>
    <property type="match status" value="1"/>
</dbReference>
<keyword evidence="5" id="KW-0560">Oxidoreductase</keyword>
<name>A0A9N9IQW3_9GLOM</name>
<dbReference type="Proteomes" id="UP000789759">
    <property type="component" value="Unassembled WGS sequence"/>
</dbReference>
<evidence type="ECO:0000313" key="8">
    <source>
        <dbReference type="EMBL" id="CAG8747631.1"/>
    </source>
</evidence>
<dbReference type="InterPro" id="IPR006093">
    <property type="entry name" value="Oxy_OxRdtase_FAD_BS"/>
</dbReference>